<sequence>MSSPYTGPSSTTMILSLPAELLESIIISSSHVDGPSAIVSLSKAKSTFYELIYKSPDSHLWREIFLAEFDDPRKLGSLVGVEVSVDWARGYKQRIQARNQLKVHLDDPLSVPIEVRLSLTLTRFQIFSALPPMVLAAPSIPSSSVDTFATISEPICPWPPLSREAVISSSVNSNWLDYVLSQGYPADAVSRFLFFQPTLDEGANSQDRETWDQSSTGQAFHYIFLHFGFKCAPNFKFWRMQGLPEESMMEKITRRRTRAATAVEDETQGKDKGKGKAKARDIEEITLNDVTQMKMARNAAKLRVYNMKYPDPQRCWGPFMPMPSLEPRKSSNDNTLLPIFRNASLQILAFGSLIGYGEDGTMEFNAQFDEDDEDDPDYEEHEDDANEDENDDPNRPPPHLPLFLLDQALAGGDPDEERHPTFIFPPFPHEVKPDWSFLASARVLVEANVRDRAHVVHSDPDEKEEFLEAMEALKNLDYLRMGGAPGFEWDKWRPLNGEVEEAAEIDLIVDDKGKEDGEDEVDGWDWAGVTGEWRRIVCWMDYHGLIYHNRRRETTISHLSESTNMVAETVRVMPMSLRVSGYSKPPTPPPGYQGTSDNPLSPLVYTLPIIHVEGESRGSDLDDAAHRQIRGTVRMIGDGAVRWSLTSSEAGIQDPEWVTESVQIGQVGSAMGMIGMWTGVDHSRSDPIGPCWAWKISSP</sequence>
<evidence type="ECO:0000313" key="3">
    <source>
        <dbReference type="Proteomes" id="UP001175227"/>
    </source>
</evidence>
<evidence type="ECO:0008006" key="4">
    <source>
        <dbReference type="Google" id="ProtNLM"/>
    </source>
</evidence>
<name>A0AA39PII0_9AGAR</name>
<accession>A0AA39PII0</accession>
<comment type="caution">
    <text evidence="2">The sequence shown here is derived from an EMBL/GenBank/DDBJ whole genome shotgun (WGS) entry which is preliminary data.</text>
</comment>
<keyword evidence="3" id="KW-1185">Reference proteome</keyword>
<feature type="region of interest" description="Disordered" evidence="1">
    <location>
        <begin position="258"/>
        <end position="277"/>
    </location>
</feature>
<organism evidence="2 3">
    <name type="scientific">Armillaria novae-zelandiae</name>
    <dbReference type="NCBI Taxonomy" id="153914"/>
    <lineage>
        <taxon>Eukaryota</taxon>
        <taxon>Fungi</taxon>
        <taxon>Dikarya</taxon>
        <taxon>Basidiomycota</taxon>
        <taxon>Agaricomycotina</taxon>
        <taxon>Agaricomycetes</taxon>
        <taxon>Agaricomycetidae</taxon>
        <taxon>Agaricales</taxon>
        <taxon>Marasmiineae</taxon>
        <taxon>Physalacriaceae</taxon>
        <taxon>Armillaria</taxon>
    </lineage>
</organism>
<feature type="region of interest" description="Disordered" evidence="1">
    <location>
        <begin position="367"/>
        <end position="402"/>
    </location>
</feature>
<gene>
    <name evidence="2" type="ORF">IW261DRAFT_1669289</name>
</gene>
<dbReference type="AlphaFoldDB" id="A0AA39PII0"/>
<proteinExistence type="predicted"/>
<evidence type="ECO:0000313" key="2">
    <source>
        <dbReference type="EMBL" id="KAK0484915.1"/>
    </source>
</evidence>
<protein>
    <recommendedName>
        <fullName evidence="4">F-box domain-containing protein</fullName>
    </recommendedName>
</protein>
<feature type="compositionally biased region" description="Basic and acidic residues" evidence="1">
    <location>
        <begin position="267"/>
        <end position="277"/>
    </location>
</feature>
<feature type="compositionally biased region" description="Acidic residues" evidence="1">
    <location>
        <begin position="368"/>
        <end position="391"/>
    </location>
</feature>
<dbReference type="Proteomes" id="UP001175227">
    <property type="component" value="Unassembled WGS sequence"/>
</dbReference>
<reference evidence="2" key="1">
    <citation type="submission" date="2023-06" db="EMBL/GenBank/DDBJ databases">
        <authorList>
            <consortium name="Lawrence Berkeley National Laboratory"/>
            <person name="Ahrendt S."/>
            <person name="Sahu N."/>
            <person name="Indic B."/>
            <person name="Wong-Bajracharya J."/>
            <person name="Merenyi Z."/>
            <person name="Ke H.-M."/>
            <person name="Monk M."/>
            <person name="Kocsube S."/>
            <person name="Drula E."/>
            <person name="Lipzen A."/>
            <person name="Balint B."/>
            <person name="Henrissat B."/>
            <person name="Andreopoulos B."/>
            <person name="Martin F.M."/>
            <person name="Harder C.B."/>
            <person name="Rigling D."/>
            <person name="Ford K.L."/>
            <person name="Foster G.D."/>
            <person name="Pangilinan J."/>
            <person name="Papanicolaou A."/>
            <person name="Barry K."/>
            <person name="LaButti K."/>
            <person name="Viragh M."/>
            <person name="Koriabine M."/>
            <person name="Yan M."/>
            <person name="Riley R."/>
            <person name="Champramary S."/>
            <person name="Plett K.L."/>
            <person name="Tsai I.J."/>
            <person name="Slot J."/>
            <person name="Sipos G."/>
            <person name="Plett J."/>
            <person name="Nagy L.G."/>
            <person name="Grigoriev I.V."/>
        </authorList>
    </citation>
    <scope>NUCLEOTIDE SEQUENCE</scope>
    <source>
        <strain evidence="2">ICMP 16352</strain>
    </source>
</reference>
<evidence type="ECO:0000256" key="1">
    <source>
        <dbReference type="SAM" id="MobiDB-lite"/>
    </source>
</evidence>
<dbReference type="EMBL" id="JAUEPR010000005">
    <property type="protein sequence ID" value="KAK0484915.1"/>
    <property type="molecule type" value="Genomic_DNA"/>
</dbReference>